<dbReference type="AlphaFoldDB" id="A0A345IIP3"/>
<sequence>MSARAPAHRDPPAPATLRAMPGARWWSGVVLGGLSLALLGCGPKPIEGLRSYEYLGGDQRSGVLTYGETPPVGGPYNPLWQTCALYTQPVYNEYAVHSLARGAVWVTYRPGLDAAELDKLKALLAGQPAALLSPYPNLPSPIVMTAWNRQLSVEKADDARLTRFLKEVLPDNSAPEKGSPCSGGFGGTR</sequence>
<gene>
    <name evidence="1" type="ORF">DVJ83_11005</name>
</gene>
<organism evidence="1 2">
    <name type="scientific">Deinococcus wulumuqiensis</name>
    <dbReference type="NCBI Taxonomy" id="980427"/>
    <lineage>
        <taxon>Bacteria</taxon>
        <taxon>Thermotogati</taxon>
        <taxon>Deinococcota</taxon>
        <taxon>Deinococci</taxon>
        <taxon>Deinococcales</taxon>
        <taxon>Deinococcaceae</taxon>
        <taxon>Deinococcus</taxon>
    </lineage>
</organism>
<dbReference type="STRING" id="1288484.GCA_000348665_01436"/>
<evidence type="ECO:0000313" key="2">
    <source>
        <dbReference type="Proteomes" id="UP000253744"/>
    </source>
</evidence>
<protein>
    <submittedName>
        <fullName evidence="1">DUF3105 domain-containing protein</fullName>
    </submittedName>
</protein>
<name>A0A345IIP3_9DEIO</name>
<evidence type="ECO:0000313" key="1">
    <source>
        <dbReference type="EMBL" id="AXG99565.1"/>
    </source>
</evidence>
<reference evidence="1 2" key="1">
    <citation type="submission" date="2018-07" db="EMBL/GenBank/DDBJ databases">
        <title>Complete Genome and Methylome Analysis of Deinococcus wulumuqiensis NEB 479.</title>
        <authorList>
            <person name="Fomenkov A."/>
            <person name="Luyten Y."/>
            <person name="Vincze T."/>
            <person name="Anton B.P."/>
            <person name="Clark T."/>
            <person name="Roberts R.J."/>
            <person name="Morgan R.D."/>
        </authorList>
    </citation>
    <scope>NUCLEOTIDE SEQUENCE [LARGE SCALE GENOMIC DNA]</scope>
    <source>
        <strain evidence="1 2">NEB 479</strain>
    </source>
</reference>
<dbReference type="InterPro" id="IPR021454">
    <property type="entry name" value="DUF3105"/>
</dbReference>
<dbReference type="Proteomes" id="UP000253744">
    <property type="component" value="Chromosome"/>
</dbReference>
<dbReference type="Pfam" id="PF11303">
    <property type="entry name" value="DUF3105"/>
    <property type="match status" value="1"/>
</dbReference>
<dbReference type="EMBL" id="CP031158">
    <property type="protein sequence ID" value="AXG99565.1"/>
    <property type="molecule type" value="Genomic_DNA"/>
</dbReference>
<accession>A0A345IIP3</accession>
<dbReference type="KEGG" id="dwu:DVJ83_11005"/>
<proteinExistence type="predicted"/>